<evidence type="ECO:0000313" key="1">
    <source>
        <dbReference type="EMBL" id="MFB9072038.1"/>
    </source>
</evidence>
<comment type="caution">
    <text evidence="1">The sequence shown here is derived from an EMBL/GenBank/DDBJ whole genome shotgun (WGS) entry which is preliminary data.</text>
</comment>
<protein>
    <recommendedName>
        <fullName evidence="3">Secreted protein</fullName>
    </recommendedName>
</protein>
<organism evidence="1 2">
    <name type="scientific">Citricoccus parietis</name>
    <dbReference type="NCBI Taxonomy" id="592307"/>
    <lineage>
        <taxon>Bacteria</taxon>
        <taxon>Bacillati</taxon>
        <taxon>Actinomycetota</taxon>
        <taxon>Actinomycetes</taxon>
        <taxon>Micrococcales</taxon>
        <taxon>Micrococcaceae</taxon>
        <taxon>Citricoccus</taxon>
    </lineage>
</organism>
<reference evidence="1 2" key="1">
    <citation type="submission" date="2024-09" db="EMBL/GenBank/DDBJ databases">
        <authorList>
            <person name="Sun Q."/>
            <person name="Mori K."/>
        </authorList>
    </citation>
    <scope>NUCLEOTIDE SEQUENCE [LARGE SCALE GENOMIC DNA]</scope>
    <source>
        <strain evidence="1 2">CCM 7609</strain>
    </source>
</reference>
<sequence length="97" mass="10234">MTPSSEASATLLRICSAWESASPSASAAPEPASLLVCSSAAPAGWPAGSRTFPVIGSIRRLSWKLTGSSRSRSSSLPWFGMVWGPFLRYPRGRPALP</sequence>
<dbReference type="Proteomes" id="UP001589575">
    <property type="component" value="Unassembled WGS sequence"/>
</dbReference>
<accession>A0ABV5FZD7</accession>
<gene>
    <name evidence="1" type="ORF">ACFFX0_12820</name>
</gene>
<name>A0ABV5FZD7_9MICC</name>
<evidence type="ECO:0008006" key="3">
    <source>
        <dbReference type="Google" id="ProtNLM"/>
    </source>
</evidence>
<evidence type="ECO:0000313" key="2">
    <source>
        <dbReference type="Proteomes" id="UP001589575"/>
    </source>
</evidence>
<proteinExistence type="predicted"/>
<dbReference type="EMBL" id="JBHMFI010000001">
    <property type="protein sequence ID" value="MFB9072038.1"/>
    <property type="molecule type" value="Genomic_DNA"/>
</dbReference>
<keyword evidence="2" id="KW-1185">Reference proteome</keyword>